<evidence type="ECO:0000259" key="2">
    <source>
        <dbReference type="SMART" id="SM00327"/>
    </source>
</evidence>
<dbReference type="PANTHER" id="PTHR41248:SF1">
    <property type="entry name" value="NORD PROTEIN"/>
    <property type="match status" value="1"/>
</dbReference>
<organism evidence="3 4">
    <name type="scientific">Vibrio parahaemolyticus</name>
    <dbReference type="NCBI Taxonomy" id="670"/>
    <lineage>
        <taxon>Bacteria</taxon>
        <taxon>Pseudomonadati</taxon>
        <taxon>Pseudomonadota</taxon>
        <taxon>Gammaproteobacteria</taxon>
        <taxon>Vibrionales</taxon>
        <taxon>Vibrionaceae</taxon>
        <taxon>Vibrio</taxon>
    </lineage>
</organism>
<dbReference type="InterPro" id="IPR036465">
    <property type="entry name" value="vWFA_dom_sf"/>
</dbReference>
<gene>
    <name evidence="3" type="ORF">IB292_03435</name>
</gene>
<protein>
    <submittedName>
        <fullName evidence="3">VWA domain-containing protein</fullName>
    </submittedName>
</protein>
<dbReference type="SUPFAM" id="SSF53300">
    <property type="entry name" value="vWA-like"/>
    <property type="match status" value="1"/>
</dbReference>
<feature type="compositionally biased region" description="Polar residues" evidence="1">
    <location>
        <begin position="14"/>
        <end position="34"/>
    </location>
</feature>
<reference evidence="3" key="1">
    <citation type="submission" date="2020-09" db="EMBL/GenBank/DDBJ databases">
        <title>Genome sequence of Vibrio parahaemolyticus isolates.</title>
        <authorList>
            <person name="Hammerl J.A."/>
            <person name="Strauch E."/>
        </authorList>
    </citation>
    <scope>NUCLEOTIDE SEQUENCE</scope>
    <source>
        <strain evidence="3">17-VB00146</strain>
    </source>
</reference>
<proteinExistence type="predicted"/>
<sequence length="354" mass="38821">QSEVSESQEGKPNGDNSEASTGNNQSDASDSSLNSDEKLSNSERNQQSQLQSSGTEGLTPEQVEALKNQAKQRRKSVAEVLAGQALKELNKTASTDDIETCKNYEIKDTGERFEYHRELRTLQAALRRPLEAMLKAQTWKHESFGRRGELDSARLNRVITDGKAMRTETITIGESAAVSLLLDASSSMDSKVVTGDTYSLSRMEVAEITLGALANTLDGLGIPCEAWKYCRVAGTGAAIFSYKKFYEKPRKLLGRLGRSPSGGTPTGEALFTVIANMSKRTEPKKIIYVITDGEAQDENCVQRAYDMAVAVGIKVKFICIGVKWKSPFAYDQVAEIDSAKDLPKILQKMSLKDL</sequence>
<dbReference type="RefSeq" id="WP_228085754.1">
    <property type="nucleotide sequence ID" value="NZ_JACVHL010000002.1"/>
</dbReference>
<accession>A0A9Q3YG98</accession>
<dbReference type="Gene3D" id="3.40.50.410">
    <property type="entry name" value="von Willebrand factor, type A domain"/>
    <property type="match status" value="1"/>
</dbReference>
<comment type="caution">
    <text evidence="3">The sequence shown here is derived from an EMBL/GenBank/DDBJ whole genome shotgun (WGS) entry which is preliminary data.</text>
</comment>
<feature type="non-terminal residue" evidence="3">
    <location>
        <position position="1"/>
    </location>
</feature>
<dbReference type="Pfam" id="PF00092">
    <property type="entry name" value="VWA"/>
    <property type="match status" value="1"/>
</dbReference>
<dbReference type="AlphaFoldDB" id="A0A9Q3YG98"/>
<name>A0A9Q3YG98_VIBPH</name>
<evidence type="ECO:0000256" key="1">
    <source>
        <dbReference type="SAM" id="MobiDB-lite"/>
    </source>
</evidence>
<evidence type="ECO:0000313" key="4">
    <source>
        <dbReference type="Proteomes" id="UP000726777"/>
    </source>
</evidence>
<dbReference type="InterPro" id="IPR002035">
    <property type="entry name" value="VWF_A"/>
</dbReference>
<evidence type="ECO:0000313" key="3">
    <source>
        <dbReference type="EMBL" id="MCC3804086.1"/>
    </source>
</evidence>
<dbReference type="InterPro" id="IPR051928">
    <property type="entry name" value="NorD/CobT"/>
</dbReference>
<feature type="region of interest" description="Disordered" evidence="1">
    <location>
        <begin position="1"/>
        <end position="61"/>
    </location>
</feature>
<feature type="domain" description="VWFA" evidence="2">
    <location>
        <begin position="175"/>
        <end position="354"/>
    </location>
</feature>
<dbReference type="Proteomes" id="UP000726777">
    <property type="component" value="Unassembled WGS sequence"/>
</dbReference>
<dbReference type="SMART" id="SM00327">
    <property type="entry name" value="VWA"/>
    <property type="match status" value="1"/>
</dbReference>
<feature type="compositionally biased region" description="Polar residues" evidence="1">
    <location>
        <begin position="42"/>
        <end position="56"/>
    </location>
</feature>
<dbReference type="PANTHER" id="PTHR41248">
    <property type="entry name" value="NORD PROTEIN"/>
    <property type="match status" value="1"/>
</dbReference>
<dbReference type="EMBL" id="JACVHL010000002">
    <property type="protein sequence ID" value="MCC3804086.1"/>
    <property type="molecule type" value="Genomic_DNA"/>
</dbReference>